<accession>A0A8E2DVZ3</accession>
<dbReference type="OrthoDB" id="5792673at2759"/>
<keyword evidence="3" id="KW-1185">Reference proteome</keyword>
<feature type="domain" description="SET" evidence="1">
    <location>
        <begin position="56"/>
        <end position="177"/>
    </location>
</feature>
<evidence type="ECO:0000259" key="1">
    <source>
        <dbReference type="PROSITE" id="PS50280"/>
    </source>
</evidence>
<dbReference type="EMBL" id="KV722330">
    <property type="protein sequence ID" value="OCH96678.1"/>
    <property type="molecule type" value="Genomic_DNA"/>
</dbReference>
<protein>
    <submittedName>
        <fullName evidence="2">SET domain protein</fullName>
    </submittedName>
</protein>
<gene>
    <name evidence="2" type="ORF">OBBRIDRAFT_17320</name>
</gene>
<dbReference type="InterPro" id="IPR046341">
    <property type="entry name" value="SET_dom_sf"/>
</dbReference>
<dbReference type="Gene3D" id="2.170.270.10">
    <property type="entry name" value="SET domain"/>
    <property type="match status" value="1"/>
</dbReference>
<reference evidence="2 3" key="1">
    <citation type="submission" date="2016-07" db="EMBL/GenBank/DDBJ databases">
        <title>Draft genome of the white-rot fungus Obba rivulosa 3A-2.</title>
        <authorList>
            <consortium name="DOE Joint Genome Institute"/>
            <person name="Miettinen O."/>
            <person name="Riley R."/>
            <person name="Acob R."/>
            <person name="Barry K."/>
            <person name="Cullen D."/>
            <person name="De Vries R."/>
            <person name="Hainaut M."/>
            <person name="Hatakka A."/>
            <person name="Henrissat B."/>
            <person name="Hilden K."/>
            <person name="Kuo R."/>
            <person name="Labutti K."/>
            <person name="Lipzen A."/>
            <person name="Makela M.R."/>
            <person name="Sandor L."/>
            <person name="Spatafora J.W."/>
            <person name="Grigoriev I.V."/>
            <person name="Hibbett D.S."/>
        </authorList>
    </citation>
    <scope>NUCLEOTIDE SEQUENCE [LARGE SCALE GENOMIC DNA]</scope>
    <source>
        <strain evidence="2 3">3A-2</strain>
    </source>
</reference>
<name>A0A8E2DVZ3_9APHY</name>
<dbReference type="PROSITE" id="PS50280">
    <property type="entry name" value="SET"/>
    <property type="match status" value="1"/>
</dbReference>
<dbReference type="InterPro" id="IPR001214">
    <property type="entry name" value="SET_dom"/>
</dbReference>
<organism evidence="2 3">
    <name type="scientific">Obba rivulosa</name>
    <dbReference type="NCBI Taxonomy" id="1052685"/>
    <lineage>
        <taxon>Eukaryota</taxon>
        <taxon>Fungi</taxon>
        <taxon>Dikarya</taxon>
        <taxon>Basidiomycota</taxon>
        <taxon>Agaricomycotina</taxon>
        <taxon>Agaricomycetes</taxon>
        <taxon>Polyporales</taxon>
        <taxon>Gelatoporiaceae</taxon>
        <taxon>Obba</taxon>
    </lineage>
</organism>
<dbReference type="AlphaFoldDB" id="A0A8E2DVZ3"/>
<evidence type="ECO:0000313" key="3">
    <source>
        <dbReference type="Proteomes" id="UP000250043"/>
    </source>
</evidence>
<evidence type="ECO:0000313" key="2">
    <source>
        <dbReference type="EMBL" id="OCH96678.1"/>
    </source>
</evidence>
<dbReference type="SUPFAM" id="SSF82199">
    <property type="entry name" value="SET domain"/>
    <property type="match status" value="1"/>
</dbReference>
<dbReference type="Proteomes" id="UP000250043">
    <property type="component" value="Unassembled WGS sequence"/>
</dbReference>
<proteinExistence type="predicted"/>
<dbReference type="Pfam" id="PF00856">
    <property type="entry name" value="SET"/>
    <property type="match status" value="1"/>
</dbReference>
<sequence length="194" mass="21545">MSSQRPSPSLAKPPHWPPNVYYISTPCYHSSVPPEVLAQIRPMFATSGSGRAPRSAVIIQRISDPAHPAKGQHGLFAAKKIPPRTHILDYTGEVHGDDRPGSDYDLSLFRSPDGNNVGVDASHMGNEARFVNDYRGVKPRPNALFQERKTESGELRMSVWSGSECIRKGDEILVSYGKSWWQARSMELAEESMI</sequence>